<organism evidence="1 2">
    <name type="scientific">Hypoxylon rubiginosum</name>
    <dbReference type="NCBI Taxonomy" id="110542"/>
    <lineage>
        <taxon>Eukaryota</taxon>
        <taxon>Fungi</taxon>
        <taxon>Dikarya</taxon>
        <taxon>Ascomycota</taxon>
        <taxon>Pezizomycotina</taxon>
        <taxon>Sordariomycetes</taxon>
        <taxon>Xylariomycetidae</taxon>
        <taxon>Xylariales</taxon>
        <taxon>Hypoxylaceae</taxon>
        <taxon>Hypoxylon</taxon>
    </lineage>
</organism>
<evidence type="ECO:0000313" key="1">
    <source>
        <dbReference type="EMBL" id="KAI4859851.1"/>
    </source>
</evidence>
<protein>
    <submittedName>
        <fullName evidence="1">Uncharacterized protein</fullName>
    </submittedName>
</protein>
<reference evidence="1 2" key="1">
    <citation type="journal article" date="2022" name="New Phytol.">
        <title>Ecological generalism drives hyperdiversity of secondary metabolite gene clusters in xylarialean endophytes.</title>
        <authorList>
            <person name="Franco M.E.E."/>
            <person name="Wisecaver J.H."/>
            <person name="Arnold A.E."/>
            <person name="Ju Y.M."/>
            <person name="Slot J.C."/>
            <person name="Ahrendt S."/>
            <person name="Moore L.P."/>
            <person name="Eastman K.E."/>
            <person name="Scott K."/>
            <person name="Konkel Z."/>
            <person name="Mondo S.J."/>
            <person name="Kuo A."/>
            <person name="Hayes R.D."/>
            <person name="Haridas S."/>
            <person name="Andreopoulos B."/>
            <person name="Riley R."/>
            <person name="LaButti K."/>
            <person name="Pangilinan J."/>
            <person name="Lipzen A."/>
            <person name="Amirebrahimi M."/>
            <person name="Yan J."/>
            <person name="Adam C."/>
            <person name="Keymanesh K."/>
            <person name="Ng V."/>
            <person name="Louie K."/>
            <person name="Northen T."/>
            <person name="Drula E."/>
            <person name="Henrissat B."/>
            <person name="Hsieh H.M."/>
            <person name="Youens-Clark K."/>
            <person name="Lutzoni F."/>
            <person name="Miadlikowska J."/>
            <person name="Eastwood D.C."/>
            <person name="Hamelin R.C."/>
            <person name="Grigoriev I.V."/>
            <person name="U'Ren J.M."/>
        </authorList>
    </citation>
    <scope>NUCLEOTIDE SEQUENCE [LARGE SCALE GENOMIC DNA]</scope>
    <source>
        <strain evidence="1 2">CBS 119005</strain>
    </source>
</reference>
<sequence>MSADGHGLPDNAVIGAHDMIHHAEQEEHEHEAAMKRGLPDAAAEAEYDLMHGAEERAEKEEKRRTSFTKVKRTLEKFIPGKH</sequence>
<keyword evidence="2" id="KW-1185">Reference proteome</keyword>
<proteinExistence type="predicted"/>
<accession>A0ACB9YKB3</accession>
<evidence type="ECO:0000313" key="2">
    <source>
        <dbReference type="Proteomes" id="UP001497700"/>
    </source>
</evidence>
<comment type="caution">
    <text evidence="1">The sequence shown here is derived from an EMBL/GenBank/DDBJ whole genome shotgun (WGS) entry which is preliminary data.</text>
</comment>
<gene>
    <name evidence="1" type="ORF">F4820DRAFT_453490</name>
</gene>
<dbReference type="EMBL" id="MU393610">
    <property type="protein sequence ID" value="KAI4859851.1"/>
    <property type="molecule type" value="Genomic_DNA"/>
</dbReference>
<name>A0ACB9YKB3_9PEZI</name>
<dbReference type="Proteomes" id="UP001497700">
    <property type="component" value="Unassembled WGS sequence"/>
</dbReference>